<dbReference type="EMBL" id="CM042037">
    <property type="protein sequence ID" value="KAI3742009.1"/>
    <property type="molecule type" value="Genomic_DNA"/>
</dbReference>
<gene>
    <name evidence="1" type="ORF">L1987_59688</name>
</gene>
<comment type="caution">
    <text evidence="1">The sequence shown here is derived from an EMBL/GenBank/DDBJ whole genome shotgun (WGS) entry which is preliminary data.</text>
</comment>
<reference evidence="2" key="1">
    <citation type="journal article" date="2022" name="Mol. Ecol. Resour.">
        <title>The genomes of chicory, endive, great burdock and yacon provide insights into Asteraceae palaeo-polyploidization history and plant inulin production.</title>
        <authorList>
            <person name="Fan W."/>
            <person name="Wang S."/>
            <person name="Wang H."/>
            <person name="Wang A."/>
            <person name="Jiang F."/>
            <person name="Liu H."/>
            <person name="Zhao H."/>
            <person name="Xu D."/>
            <person name="Zhang Y."/>
        </authorList>
    </citation>
    <scope>NUCLEOTIDE SEQUENCE [LARGE SCALE GENOMIC DNA]</scope>
    <source>
        <strain evidence="2">cv. Yunnan</strain>
    </source>
</reference>
<accession>A0ACB9D5Y6</accession>
<evidence type="ECO:0000313" key="1">
    <source>
        <dbReference type="EMBL" id="KAI3742009.1"/>
    </source>
</evidence>
<reference evidence="1 2" key="2">
    <citation type="journal article" date="2022" name="Mol. Ecol. Resour.">
        <title>The genomes of chicory, endive, great burdock and yacon provide insights into Asteraceae paleo-polyploidization history and plant inulin production.</title>
        <authorList>
            <person name="Fan W."/>
            <person name="Wang S."/>
            <person name="Wang H."/>
            <person name="Wang A."/>
            <person name="Jiang F."/>
            <person name="Liu H."/>
            <person name="Zhao H."/>
            <person name="Xu D."/>
            <person name="Zhang Y."/>
        </authorList>
    </citation>
    <scope>NUCLEOTIDE SEQUENCE [LARGE SCALE GENOMIC DNA]</scope>
    <source>
        <strain evidence="2">cv. Yunnan</strain>
        <tissue evidence="1">Leaves</tissue>
    </source>
</reference>
<protein>
    <submittedName>
        <fullName evidence="1">Uncharacterized protein</fullName>
    </submittedName>
</protein>
<dbReference type="Proteomes" id="UP001056120">
    <property type="component" value="Linkage Group LG20"/>
</dbReference>
<proteinExistence type="predicted"/>
<sequence>MSDSGENSTTLGVKMNRNLERPIPGCLGRMVNLFDLNASLGGNRLLTDKPHYEGSPVSRSQSDVSRSRVVDDKMHDKVMVSELGKSPSNKKSNGTPIKMLIAQEMLKEEVPKQSPPNLVAKLMGLDDLPQQPQLGSASDRSNLRSSRSRSHTGSLDSIQKEHDEVNQYKDVFETWQQRCKTYDVSPQKGRKCKESKNEKNMALVREKFIEAKRLSTDEKLRQSKQFQDALEVLSSNKDLFLQFLQEPNSLFSQHQNLRSVLPPPDSKCITVLKPSKLLDAHKLPSSGKKNGKQANNIVWDKFNGNPNKPDQPTRIVVLKPCTGKPHEMKAFSSPPSIKTSNEDGFYGDLEDSEPKESARVLPETTSGHRRDEILLSSVFSNGYIGDESSFSKSEVYYAAGNLSDSEVMSPTSRQSWDYINRFGSPFSSSSFSHASYSPESSVCREAKKRLSERWAMMSLNGNVQEQRHVRRTSSTLGEMLALSDFKKSGESEENCQSNSDLNKNTSQDADIDSSPKNLVRSRSLPASSTEFLKGKKDDTKDLTKEKSLKSSLFKGKVSSLFFSKSRSSKQKSQKSDDEVLQSSRNIGNGGSECISEIVVKDINAELSGQHPPEGGFSGNANENQEQPSPISVLELQFEDDDHASIYSRTAKWSEHGVDPDKCNLIDKSPLIGSIARTLSWEDSAVEPVTPIFSKTSTKLLSPEEEEQECLLYVQTLLSAAGIDGEVQLDSVIAGLHSPESPLDPSLRDKYMNQTDKVVDQSKQRQQRSFQKLVFDCVNEALIGGTHKGMGVLAKDHVWAQVKEWLSGEERCVWDGDEEDGGGTTTTLAVEWAVRKEVVGQVWTEPLRLQIDDIEKEIEEKLVEQLVEEVVFELTGRVILAYTP</sequence>
<keyword evidence="2" id="KW-1185">Reference proteome</keyword>
<evidence type="ECO:0000313" key="2">
    <source>
        <dbReference type="Proteomes" id="UP001056120"/>
    </source>
</evidence>
<organism evidence="1 2">
    <name type="scientific">Smallanthus sonchifolius</name>
    <dbReference type="NCBI Taxonomy" id="185202"/>
    <lineage>
        <taxon>Eukaryota</taxon>
        <taxon>Viridiplantae</taxon>
        <taxon>Streptophyta</taxon>
        <taxon>Embryophyta</taxon>
        <taxon>Tracheophyta</taxon>
        <taxon>Spermatophyta</taxon>
        <taxon>Magnoliopsida</taxon>
        <taxon>eudicotyledons</taxon>
        <taxon>Gunneridae</taxon>
        <taxon>Pentapetalae</taxon>
        <taxon>asterids</taxon>
        <taxon>campanulids</taxon>
        <taxon>Asterales</taxon>
        <taxon>Asteraceae</taxon>
        <taxon>Asteroideae</taxon>
        <taxon>Heliantheae alliance</taxon>
        <taxon>Millerieae</taxon>
        <taxon>Smallanthus</taxon>
    </lineage>
</organism>
<name>A0ACB9D5Y6_9ASTR</name>